<evidence type="ECO:0000313" key="3">
    <source>
        <dbReference type="Proteomes" id="UP000245916"/>
    </source>
</evidence>
<dbReference type="Proteomes" id="UP000245916">
    <property type="component" value="Unassembled WGS sequence"/>
</dbReference>
<evidence type="ECO:0000313" key="2">
    <source>
        <dbReference type="EMBL" id="PWG03452.1"/>
    </source>
</evidence>
<organism evidence="2 3">
    <name type="scientific">Allosphingosinicella humi</name>
    <dbReference type="NCBI Taxonomy" id="2068657"/>
    <lineage>
        <taxon>Bacteria</taxon>
        <taxon>Pseudomonadati</taxon>
        <taxon>Pseudomonadota</taxon>
        <taxon>Alphaproteobacteria</taxon>
        <taxon>Sphingomonadales</taxon>
        <taxon>Sphingomonadaceae</taxon>
        <taxon>Allosphingosinicella</taxon>
    </lineage>
</organism>
<evidence type="ECO:0008006" key="4">
    <source>
        <dbReference type="Google" id="ProtNLM"/>
    </source>
</evidence>
<dbReference type="AlphaFoldDB" id="A0A2U2J566"/>
<keyword evidence="1" id="KW-1133">Transmembrane helix</keyword>
<reference evidence="2 3" key="1">
    <citation type="submission" date="2018-05" db="EMBL/GenBank/DDBJ databases">
        <title>Genome of Sphingosinicella humi QZX222.</title>
        <authorList>
            <person name="Qiao Z."/>
            <person name="Wang G."/>
        </authorList>
    </citation>
    <scope>NUCLEOTIDE SEQUENCE [LARGE SCALE GENOMIC DNA]</scope>
    <source>
        <strain evidence="2 3">QZX222</strain>
    </source>
</reference>
<feature type="transmembrane region" description="Helical" evidence="1">
    <location>
        <begin position="81"/>
        <end position="108"/>
    </location>
</feature>
<evidence type="ECO:0000256" key="1">
    <source>
        <dbReference type="SAM" id="Phobius"/>
    </source>
</evidence>
<keyword evidence="1" id="KW-0812">Transmembrane</keyword>
<feature type="transmembrane region" description="Helical" evidence="1">
    <location>
        <begin position="120"/>
        <end position="141"/>
    </location>
</feature>
<feature type="transmembrane region" description="Helical" evidence="1">
    <location>
        <begin position="452"/>
        <end position="468"/>
    </location>
</feature>
<feature type="transmembrane region" description="Helical" evidence="1">
    <location>
        <begin position="147"/>
        <end position="162"/>
    </location>
</feature>
<accession>A0A2U2J566</accession>
<comment type="caution">
    <text evidence="2">The sequence shown here is derived from an EMBL/GenBank/DDBJ whole genome shotgun (WGS) entry which is preliminary data.</text>
</comment>
<feature type="transmembrane region" description="Helical" evidence="1">
    <location>
        <begin position="418"/>
        <end position="440"/>
    </location>
</feature>
<dbReference type="EMBL" id="QFFF01000001">
    <property type="protein sequence ID" value="PWG03452.1"/>
    <property type="molecule type" value="Genomic_DNA"/>
</dbReference>
<sequence length="490" mass="52782">MRTGARTAILLQILAGAVLLAAMSFAYGRTFIYHDSGTYYLYGEHIYSEITAAINQNRAQIIPLGQVEQDYVGARSPTYSLIFFIVTSNLTLWGVTALQALACSWLLFALSGLTSPPFRVAAYWIMVAVLTAATPLSYFISFAMPDIFAGIGVLCLILLLLPRGQSRATRIGAWLLLVLSASFHATHVAILAAAGLVGIAALAVSGSWKGSDKWIASAALIGGLILGASIGPAYQAAERSLIGHPIGAPPFVTARVLADGTGVDYLKEACRQPDRFALCDYQMPEAVDASSFLWAPAEQGGGYTAADASTRARLRAEQTEFVLGTFASRPVGQLSASLRNWATQLVQIDVLEPIMDPRTQESFRLFEIEGSLPGEAYVFPAEPALEVVRRLFLIFSAFGLILIWVASRADRVGTEDRAAIATIIGIVLTAVLVNAAVCGAMSEPWPRYQARIIWIVPAALLLLTFRFGPKLLRDRLPLARTGLMRLRTGG</sequence>
<proteinExistence type="predicted"/>
<feature type="transmembrane region" description="Helical" evidence="1">
    <location>
        <begin position="174"/>
        <end position="202"/>
    </location>
</feature>
<keyword evidence="3" id="KW-1185">Reference proteome</keyword>
<gene>
    <name evidence="2" type="ORF">DF286_11655</name>
</gene>
<feature type="transmembrane region" description="Helical" evidence="1">
    <location>
        <begin position="214"/>
        <end position="234"/>
    </location>
</feature>
<feature type="transmembrane region" description="Helical" evidence="1">
    <location>
        <begin position="387"/>
        <end position="406"/>
    </location>
</feature>
<protein>
    <recommendedName>
        <fullName evidence="4">Glycosyltransferase RgtA/B/C/D-like domain-containing protein</fullName>
    </recommendedName>
</protein>
<keyword evidence="1" id="KW-0472">Membrane</keyword>
<name>A0A2U2J566_9SPHN</name>